<evidence type="ECO:0000256" key="1">
    <source>
        <dbReference type="ARBA" id="ARBA00022670"/>
    </source>
</evidence>
<proteinExistence type="predicted"/>
<evidence type="ECO:0000313" key="5">
    <source>
        <dbReference type="EMBL" id="MEZ0163521.1"/>
    </source>
</evidence>
<dbReference type="InterPro" id="IPR001261">
    <property type="entry name" value="ArgE/DapE_CS"/>
</dbReference>
<sequence length="453" mass="48057">MLPEDLRQAADAYVTGGGFEAELARAVAHRTVGGDPAGRPHLHAYLTGQLAPALREDGFEVALHEPGPAPFLLAHRREDPARPTVLLYGHADVVDVSIPWRPDLDPWTLTREGERWYGRGSADNKGQHLLNLAALRLLLAHRGRLGFNVTVLVESAEEVGSPGLARFAAGHREELRADVLVASDGPRVAADRPTLFLGTRAAAQVHLDVDLRPDARHAGNWGGVLRNPATTLAAAIACLVDGDGRSLVPALAAPAVEEDVREALRAVPEPDSSPGWGDPHLSAAERLHAGNTLEVLALGAGDVEHPVGAIPGRARAVLQFRYVAGTDVTRVQEALRAHLDARGFGAVAVRAAGEAASRTPLSDPWVRWARAVLEPATHGRLVVLPSLGGTLPNGVFTDVLGLPTLWLPHSYPGCGQHAADEHLPVEVARDGLRTVLELFAALGEDGGPRQQSQ</sequence>
<keyword evidence="1" id="KW-0645">Protease</keyword>
<accession>A0ABV4GZB4</accession>
<gene>
    <name evidence="5" type="ORF">AB2L27_01930</name>
</gene>
<dbReference type="PROSITE" id="PS00758">
    <property type="entry name" value="ARGE_DAPE_CPG2_1"/>
    <property type="match status" value="1"/>
</dbReference>
<dbReference type="PANTHER" id="PTHR43270">
    <property type="entry name" value="BETA-ALA-HIS DIPEPTIDASE"/>
    <property type="match status" value="1"/>
</dbReference>
<dbReference type="InterPro" id="IPR011650">
    <property type="entry name" value="Peptidase_M20_dimer"/>
</dbReference>
<dbReference type="RefSeq" id="WP_370439778.1">
    <property type="nucleotide sequence ID" value="NZ_JBGFTU010000002.1"/>
</dbReference>
<reference evidence="5 6" key="1">
    <citation type="submission" date="2024-07" db="EMBL/GenBank/DDBJ databases">
        <authorList>
            <person name="Thanompreechachai J."/>
            <person name="Duangmal K."/>
        </authorList>
    </citation>
    <scope>NUCLEOTIDE SEQUENCE [LARGE SCALE GENOMIC DNA]</scope>
    <source>
        <strain evidence="5 6">LSe6-4</strain>
    </source>
</reference>
<comment type="caution">
    <text evidence="5">The sequence shown here is derived from an EMBL/GenBank/DDBJ whole genome shotgun (WGS) entry which is preliminary data.</text>
</comment>
<dbReference type="Gene3D" id="3.30.70.360">
    <property type="match status" value="1"/>
</dbReference>
<dbReference type="NCBIfam" id="NF005478">
    <property type="entry name" value="PRK07079.1"/>
    <property type="match status" value="1"/>
</dbReference>
<dbReference type="Proteomes" id="UP001565927">
    <property type="component" value="Unassembled WGS sequence"/>
</dbReference>
<keyword evidence="3" id="KW-0378">Hydrolase</keyword>
<protein>
    <submittedName>
        <fullName evidence="5">M20/M25/M40 family metallo-hydrolase</fullName>
    </submittedName>
</protein>
<dbReference type="EMBL" id="JBGFTU010000002">
    <property type="protein sequence ID" value="MEZ0163521.1"/>
    <property type="molecule type" value="Genomic_DNA"/>
</dbReference>
<dbReference type="Pfam" id="PF07687">
    <property type="entry name" value="M20_dimer"/>
    <property type="match status" value="1"/>
</dbReference>
<organism evidence="5 6">
    <name type="scientific">Kineococcus halophytocola</name>
    <dbReference type="NCBI Taxonomy" id="3234027"/>
    <lineage>
        <taxon>Bacteria</taxon>
        <taxon>Bacillati</taxon>
        <taxon>Actinomycetota</taxon>
        <taxon>Actinomycetes</taxon>
        <taxon>Kineosporiales</taxon>
        <taxon>Kineosporiaceae</taxon>
        <taxon>Kineococcus</taxon>
    </lineage>
</organism>
<dbReference type="PANTHER" id="PTHR43270:SF12">
    <property type="entry name" value="SUCCINYL-DIAMINOPIMELATE DESUCCINYLASE"/>
    <property type="match status" value="1"/>
</dbReference>
<dbReference type="SUPFAM" id="SSF53187">
    <property type="entry name" value="Zn-dependent exopeptidases"/>
    <property type="match status" value="1"/>
</dbReference>
<name>A0ABV4GZB4_9ACTN</name>
<evidence type="ECO:0000259" key="4">
    <source>
        <dbReference type="Pfam" id="PF07687"/>
    </source>
</evidence>
<keyword evidence="6" id="KW-1185">Reference proteome</keyword>
<dbReference type="InterPro" id="IPR002933">
    <property type="entry name" value="Peptidase_M20"/>
</dbReference>
<dbReference type="Gene3D" id="3.40.630.10">
    <property type="entry name" value="Zn peptidases"/>
    <property type="match status" value="1"/>
</dbReference>
<evidence type="ECO:0000256" key="2">
    <source>
        <dbReference type="ARBA" id="ARBA00022723"/>
    </source>
</evidence>
<feature type="domain" description="Peptidase M20 dimerisation" evidence="4">
    <location>
        <begin position="198"/>
        <end position="342"/>
    </location>
</feature>
<evidence type="ECO:0000313" key="6">
    <source>
        <dbReference type="Proteomes" id="UP001565927"/>
    </source>
</evidence>
<dbReference type="InterPro" id="IPR051458">
    <property type="entry name" value="Cyt/Met_Dipeptidase"/>
</dbReference>
<keyword evidence="2" id="KW-0479">Metal-binding</keyword>
<evidence type="ECO:0000256" key="3">
    <source>
        <dbReference type="ARBA" id="ARBA00022801"/>
    </source>
</evidence>
<dbReference type="Pfam" id="PF01546">
    <property type="entry name" value="Peptidase_M20"/>
    <property type="match status" value="1"/>
</dbReference>